<dbReference type="InterPro" id="IPR000073">
    <property type="entry name" value="AB_hydrolase_1"/>
</dbReference>
<dbReference type="Gene3D" id="3.40.50.1820">
    <property type="entry name" value="alpha/beta hydrolase"/>
    <property type="match status" value="1"/>
</dbReference>
<dbReference type="PANTHER" id="PTHR43798">
    <property type="entry name" value="MONOACYLGLYCEROL LIPASE"/>
    <property type="match status" value="1"/>
</dbReference>
<keyword evidence="3" id="KW-0732">Signal</keyword>
<feature type="signal peptide" evidence="3">
    <location>
        <begin position="1"/>
        <end position="23"/>
    </location>
</feature>
<evidence type="ECO:0000256" key="1">
    <source>
        <dbReference type="ARBA" id="ARBA00010088"/>
    </source>
</evidence>
<dbReference type="InterPro" id="IPR029058">
    <property type="entry name" value="AB_hydrolase_fold"/>
</dbReference>
<keyword evidence="6" id="KW-1185">Reference proteome</keyword>
<protein>
    <submittedName>
        <fullName evidence="5">Alpha/beta hydrolase</fullName>
    </submittedName>
</protein>
<evidence type="ECO:0000259" key="4">
    <source>
        <dbReference type="Pfam" id="PF00561"/>
    </source>
</evidence>
<dbReference type="PANTHER" id="PTHR43798:SF33">
    <property type="entry name" value="HYDROLASE, PUTATIVE (AFU_ORTHOLOGUE AFUA_2G14860)-RELATED"/>
    <property type="match status" value="1"/>
</dbReference>
<dbReference type="Pfam" id="PF00561">
    <property type="entry name" value="Abhydrolase_1"/>
    <property type="match status" value="1"/>
</dbReference>
<keyword evidence="2 5" id="KW-0378">Hydrolase</keyword>
<evidence type="ECO:0000256" key="3">
    <source>
        <dbReference type="SAM" id="SignalP"/>
    </source>
</evidence>
<dbReference type="InterPro" id="IPR002410">
    <property type="entry name" value="Peptidase_S33"/>
</dbReference>
<dbReference type="EMBL" id="JAHESF010000007">
    <property type="protein sequence ID" value="MBT1697004.1"/>
    <property type="molecule type" value="Genomic_DNA"/>
</dbReference>
<evidence type="ECO:0000256" key="2">
    <source>
        <dbReference type="ARBA" id="ARBA00022801"/>
    </source>
</evidence>
<reference evidence="5 6" key="1">
    <citation type="submission" date="2021-05" db="EMBL/GenBank/DDBJ databases">
        <title>A Polyphasic approach of four new species of the genus Ohtaekwangia: Ohtaekwangia histidinii sp. nov., Ohtaekwangia cretensis sp. nov., Ohtaekwangia indiensis sp. nov., Ohtaekwangia reichenbachii sp. nov. from diverse environment.</title>
        <authorList>
            <person name="Octaviana S."/>
        </authorList>
    </citation>
    <scope>NUCLEOTIDE SEQUENCE [LARGE SCALE GENOMIC DNA]</scope>
    <source>
        <strain evidence="5 6">PWU4</strain>
    </source>
</reference>
<accession>A0AAP2DMZ1</accession>
<comment type="similarity">
    <text evidence="1">Belongs to the peptidase S33 family.</text>
</comment>
<evidence type="ECO:0000313" key="5">
    <source>
        <dbReference type="EMBL" id="MBT1697004.1"/>
    </source>
</evidence>
<proteinExistence type="inferred from homology"/>
<sequence length="327" mass="37411">MMRTGLFCFVFLSVFTMATARQALDTAEVVTIGGIKQFITIKGKDRSKPVLLFLHGGPGGSVLSYAHKFSAALEEHFVVVHWDQRETGKTLELNASPVPLTLALFEQDTYELMQLLLKRFSQTKLYLAGHSWGTVLCFSMARYYPDLLYASIAISPVINQLESERIVLGLMKEKALKEKNEEAITQLSKVTIPFQNGDEIYYHRRWLMYYFNGVKNVDEKLPRSYVLWWAERWLAVWNEASAINLLEVAPALSCPLYLLTGRDDYQTNFGITEQYYTKLTAPKKQLFWFEHTAHSVPSSQPKLLQDIIINKILPETFRAADQPALVK</sequence>
<dbReference type="SUPFAM" id="SSF53474">
    <property type="entry name" value="alpha/beta-Hydrolases"/>
    <property type="match status" value="1"/>
</dbReference>
<dbReference type="Proteomes" id="UP001319200">
    <property type="component" value="Unassembled WGS sequence"/>
</dbReference>
<dbReference type="InterPro" id="IPR050266">
    <property type="entry name" value="AB_hydrolase_sf"/>
</dbReference>
<gene>
    <name evidence="5" type="ORF">KK083_08975</name>
</gene>
<dbReference type="AlphaFoldDB" id="A0AAP2DMZ1"/>
<feature type="chain" id="PRO_5042831715" evidence="3">
    <location>
        <begin position="24"/>
        <end position="327"/>
    </location>
</feature>
<dbReference type="GO" id="GO:0006508">
    <property type="term" value="P:proteolysis"/>
    <property type="evidence" value="ECO:0007669"/>
    <property type="project" value="InterPro"/>
</dbReference>
<name>A0AAP2DMZ1_9BACT</name>
<evidence type="ECO:0000313" key="6">
    <source>
        <dbReference type="Proteomes" id="UP001319200"/>
    </source>
</evidence>
<comment type="caution">
    <text evidence="5">The sequence shown here is derived from an EMBL/GenBank/DDBJ whole genome shotgun (WGS) entry which is preliminary data.</text>
</comment>
<dbReference type="GO" id="GO:0008233">
    <property type="term" value="F:peptidase activity"/>
    <property type="evidence" value="ECO:0007669"/>
    <property type="project" value="InterPro"/>
</dbReference>
<dbReference type="PRINTS" id="PR00793">
    <property type="entry name" value="PROAMNOPTASE"/>
</dbReference>
<dbReference type="GO" id="GO:0016020">
    <property type="term" value="C:membrane"/>
    <property type="evidence" value="ECO:0007669"/>
    <property type="project" value="TreeGrafter"/>
</dbReference>
<organism evidence="5 6">
    <name type="scientific">Chryseosolibacter histidini</name>
    <dbReference type="NCBI Taxonomy" id="2782349"/>
    <lineage>
        <taxon>Bacteria</taxon>
        <taxon>Pseudomonadati</taxon>
        <taxon>Bacteroidota</taxon>
        <taxon>Cytophagia</taxon>
        <taxon>Cytophagales</taxon>
        <taxon>Chryseotaleaceae</taxon>
        <taxon>Chryseosolibacter</taxon>
    </lineage>
</organism>
<feature type="domain" description="AB hydrolase-1" evidence="4">
    <location>
        <begin position="49"/>
        <end position="156"/>
    </location>
</feature>